<gene>
    <name evidence="9" type="ORF">CM240_1648</name>
</gene>
<dbReference type="HOGENOM" id="CLU_125463_3_1_9"/>
<dbReference type="InterPro" id="IPR006300">
    <property type="entry name" value="FlgB"/>
</dbReference>
<comment type="subunit">
    <text evidence="6">The basal body constitutes a major portion of the flagellar organelle and consists of a number of rings mounted on a central rod.</text>
</comment>
<dbReference type="NCBIfam" id="TIGR01396">
    <property type="entry name" value="FlgB"/>
    <property type="match status" value="1"/>
</dbReference>
<keyword evidence="9" id="KW-0966">Cell projection</keyword>
<evidence type="ECO:0000256" key="4">
    <source>
        <dbReference type="ARBA" id="ARBA00023143"/>
    </source>
</evidence>
<protein>
    <recommendedName>
        <fullName evidence="3 6">Flagellar basal body rod protein FlgB</fullName>
    </recommendedName>
</protein>
<evidence type="ECO:0000256" key="2">
    <source>
        <dbReference type="ARBA" id="ARBA00009677"/>
    </source>
</evidence>
<sequence length="129" mass="14318">MSNNISSVAYNLIKDDLDVSALRNKVIANNISNINTAGYKRKYVSFEDTLQNTIKSVRLKTTSEKHISSSNESGDERIITDNSTSTRSDGNNVDIDTEMVNLTANNMMYESLTTALNSRFAMNKIARGN</sequence>
<dbReference type="PIRSF" id="PIRSF002889">
    <property type="entry name" value="Rod_FlgB"/>
    <property type="match status" value="1"/>
</dbReference>
<proteinExistence type="inferred from homology"/>
<evidence type="ECO:0000259" key="8">
    <source>
        <dbReference type="Pfam" id="PF00460"/>
    </source>
</evidence>
<dbReference type="eggNOG" id="COG1815">
    <property type="taxonomic scope" value="Bacteria"/>
</dbReference>
<keyword evidence="9" id="KW-0969">Cilium</keyword>
<evidence type="ECO:0000256" key="7">
    <source>
        <dbReference type="SAM" id="MobiDB-lite"/>
    </source>
</evidence>
<dbReference type="InterPro" id="IPR001444">
    <property type="entry name" value="Flag_bb_rod_N"/>
</dbReference>
<comment type="similarity">
    <text evidence="2 6">Belongs to the flagella basal body rod proteins family.</text>
</comment>
<dbReference type="PANTHER" id="PTHR30435:SF12">
    <property type="entry name" value="FLAGELLAR BASAL BODY ROD PROTEIN FLGB"/>
    <property type="match status" value="1"/>
</dbReference>
<evidence type="ECO:0000313" key="10">
    <source>
        <dbReference type="Proteomes" id="UP000019426"/>
    </source>
</evidence>
<feature type="compositionally biased region" description="Polar residues" evidence="7">
    <location>
        <begin position="80"/>
        <end position="91"/>
    </location>
</feature>
<accession>W6RVS7</accession>
<dbReference type="GO" id="GO:0071978">
    <property type="term" value="P:bacterial-type flagellum-dependent swarming motility"/>
    <property type="evidence" value="ECO:0007669"/>
    <property type="project" value="TreeGrafter"/>
</dbReference>
<dbReference type="PATRIC" id="fig|1216932.3.peg.1641"/>
<dbReference type="Proteomes" id="UP000019426">
    <property type="component" value="Chromosome M2/40_rep1"/>
</dbReference>
<dbReference type="AlphaFoldDB" id="W6RVS7"/>
<evidence type="ECO:0000256" key="1">
    <source>
        <dbReference type="ARBA" id="ARBA00004117"/>
    </source>
</evidence>
<feature type="region of interest" description="Disordered" evidence="7">
    <location>
        <begin position="62"/>
        <end position="92"/>
    </location>
</feature>
<dbReference type="PANTHER" id="PTHR30435">
    <property type="entry name" value="FLAGELLAR PROTEIN"/>
    <property type="match status" value="1"/>
</dbReference>
<dbReference type="OrthoDB" id="9792068at2"/>
<dbReference type="RefSeq" id="WP_044038210.1">
    <property type="nucleotide sequence ID" value="NZ_HG917868.1"/>
</dbReference>
<evidence type="ECO:0000313" key="9">
    <source>
        <dbReference type="EMBL" id="CDM68806.1"/>
    </source>
</evidence>
<evidence type="ECO:0000256" key="6">
    <source>
        <dbReference type="PIRNR" id="PIRNR002889"/>
    </source>
</evidence>
<dbReference type="GO" id="GO:0030694">
    <property type="term" value="C:bacterial-type flagellum basal body, rod"/>
    <property type="evidence" value="ECO:0007669"/>
    <property type="project" value="InterPro"/>
</dbReference>
<dbReference type="EMBL" id="HG917868">
    <property type="protein sequence ID" value="CDM68806.1"/>
    <property type="molecule type" value="Genomic_DNA"/>
</dbReference>
<dbReference type="Pfam" id="PF00460">
    <property type="entry name" value="Flg_bb_rod"/>
    <property type="match status" value="1"/>
</dbReference>
<evidence type="ECO:0000256" key="3">
    <source>
        <dbReference type="ARBA" id="ARBA00014376"/>
    </source>
</evidence>
<comment type="subcellular location">
    <subcellularLocation>
        <location evidence="1 6">Bacterial flagellum basal body</location>
    </subcellularLocation>
</comment>
<organism evidence="9 10">
    <name type="scientific">Clostridium bornimense</name>
    <dbReference type="NCBI Taxonomy" id="1216932"/>
    <lineage>
        <taxon>Bacteria</taxon>
        <taxon>Bacillati</taxon>
        <taxon>Bacillota</taxon>
        <taxon>Clostridia</taxon>
        <taxon>Eubacteriales</taxon>
        <taxon>Clostridiaceae</taxon>
        <taxon>Clostridium</taxon>
    </lineage>
</organism>
<dbReference type="NCBIfam" id="NF009266">
    <property type="entry name" value="PRK12623.1"/>
    <property type="match status" value="1"/>
</dbReference>
<dbReference type="KEGG" id="clt:CM240_1648"/>
<keyword evidence="9" id="KW-0282">Flagellum</keyword>
<keyword evidence="10" id="KW-1185">Reference proteome</keyword>
<keyword evidence="4 6" id="KW-0975">Bacterial flagellum</keyword>
<comment type="function">
    <text evidence="5 6">Structural component of flagellum, the bacterial motility apparatus. Part of the rod structure of flagellar basal body.</text>
</comment>
<dbReference type="STRING" id="1216932.CM240_1648"/>
<evidence type="ECO:0000256" key="5">
    <source>
        <dbReference type="ARBA" id="ARBA00024934"/>
    </source>
</evidence>
<reference evidence="9 10" key="1">
    <citation type="submission" date="2013-11" db="EMBL/GenBank/DDBJ databases">
        <title>Complete genome sequence of Clostridum sp. M2/40.</title>
        <authorList>
            <person name="Wibberg D."/>
            <person name="Puehler A."/>
            <person name="Schlueter A."/>
        </authorList>
    </citation>
    <scope>NUCLEOTIDE SEQUENCE [LARGE SCALE GENOMIC DNA]</scope>
    <source>
        <strain evidence="10">M2/40</strain>
    </source>
</reference>
<feature type="domain" description="Flagellar basal body rod protein N-terminal" evidence="8">
    <location>
        <begin position="25"/>
        <end position="40"/>
    </location>
</feature>
<name>W6RVS7_9CLOT</name>